<keyword evidence="5" id="KW-1133">Transmembrane helix</keyword>
<feature type="compositionally biased region" description="Polar residues" evidence="8">
    <location>
        <begin position="105"/>
        <end position="116"/>
    </location>
</feature>
<gene>
    <name evidence="10" type="ORF">GWI33_007357</name>
</gene>
<name>A0A834ITB2_RHYFE</name>
<dbReference type="Proteomes" id="UP000625711">
    <property type="component" value="Unassembled WGS sequence"/>
</dbReference>
<feature type="signal peptide" evidence="9">
    <location>
        <begin position="1"/>
        <end position="20"/>
    </location>
</feature>
<dbReference type="EMBL" id="JAACXV010000368">
    <property type="protein sequence ID" value="KAF7279342.1"/>
    <property type="molecule type" value="Genomic_DNA"/>
</dbReference>
<evidence type="ECO:0000313" key="10">
    <source>
        <dbReference type="EMBL" id="KAF7279342.1"/>
    </source>
</evidence>
<feature type="compositionally biased region" description="Polar residues" evidence="8">
    <location>
        <begin position="344"/>
        <end position="355"/>
    </location>
</feature>
<feature type="compositionally biased region" description="Low complexity" evidence="8">
    <location>
        <begin position="185"/>
        <end position="194"/>
    </location>
</feature>
<dbReference type="OrthoDB" id="75169at2759"/>
<evidence type="ECO:0000256" key="1">
    <source>
        <dbReference type="ARBA" id="ARBA00004589"/>
    </source>
</evidence>
<dbReference type="PANTHER" id="PTHR33562">
    <property type="entry name" value="ATILLA, ISOFORM B-RELATED-RELATED"/>
    <property type="match status" value="1"/>
</dbReference>
<evidence type="ECO:0008006" key="12">
    <source>
        <dbReference type="Google" id="ProtNLM"/>
    </source>
</evidence>
<evidence type="ECO:0000256" key="7">
    <source>
        <dbReference type="ARBA" id="ARBA00023288"/>
    </source>
</evidence>
<keyword evidence="3" id="KW-0812">Transmembrane</keyword>
<keyword evidence="2" id="KW-0336">GPI-anchor</keyword>
<dbReference type="AlphaFoldDB" id="A0A834ITB2"/>
<accession>A0A834ITB2</accession>
<dbReference type="PANTHER" id="PTHR33562:SF30">
    <property type="entry name" value="LD40063P"/>
    <property type="match status" value="1"/>
</dbReference>
<sequence length="458" mass="54973">MYKLISVVVLLGLSILKVNALSCWTCSSDLDRNCADTFNFTQIMRYNQIYQSNYQTMLRQQQQQQQQYDPYGQRSYDTRDPNQRDDYYRRQGDDHRDQYRRYNGTDRNNNDYNGSQYDRDHRNRDYGHNDRDYRNRDNITRDFDNRYRDYGRNSNDRGYANDRDNYNRYPNDRGNINDPNRNPTDYYNRFPNNNNDRDPNGRYDYTNGDPSRNRTDRDYYSGNPSRDRYNDRRDYTNGDPRRNSSDRDYNRSPNDRDSVTNDPNREQFNNRNFDRDSGRNNGNYRDPYFDRDRSRDQYGRDDNRDPYYDRDNRDPYNRDTNNRDYYSRNYNTNYGSQARPYDSTYPSYQRSQPLPVSQPDGPRMVTCNSEEAYLRRMKPVCVKKVQKIGQTQLTFIRRCEMIPLNMDIGSCDDRVARGISLEFCEYCDYDGCNSATGLKFNIILASLVPLVMLLSVAL</sequence>
<evidence type="ECO:0000256" key="6">
    <source>
        <dbReference type="ARBA" id="ARBA00023136"/>
    </source>
</evidence>
<dbReference type="GO" id="GO:0098552">
    <property type="term" value="C:side of membrane"/>
    <property type="evidence" value="ECO:0007669"/>
    <property type="project" value="UniProtKB-KW"/>
</dbReference>
<keyword evidence="4 9" id="KW-0732">Signal</keyword>
<protein>
    <recommendedName>
        <fullName evidence="12">Protein sleepless</fullName>
    </recommendedName>
</protein>
<feature type="region of interest" description="Disordered" evidence="8">
    <location>
        <begin position="57"/>
        <end position="362"/>
    </location>
</feature>
<keyword evidence="11" id="KW-1185">Reference proteome</keyword>
<evidence type="ECO:0000256" key="3">
    <source>
        <dbReference type="ARBA" id="ARBA00022692"/>
    </source>
</evidence>
<evidence type="ECO:0000256" key="2">
    <source>
        <dbReference type="ARBA" id="ARBA00022622"/>
    </source>
</evidence>
<keyword evidence="7" id="KW-0449">Lipoprotein</keyword>
<comment type="caution">
    <text evidence="10">The sequence shown here is derived from an EMBL/GenBank/DDBJ whole genome shotgun (WGS) entry which is preliminary data.</text>
</comment>
<evidence type="ECO:0000256" key="9">
    <source>
        <dbReference type="SAM" id="SignalP"/>
    </source>
</evidence>
<feature type="chain" id="PRO_5032421017" description="Protein sleepless" evidence="9">
    <location>
        <begin position="21"/>
        <end position="458"/>
    </location>
</feature>
<feature type="compositionally biased region" description="Basic and acidic residues" evidence="8">
    <location>
        <begin position="76"/>
        <end position="104"/>
    </location>
</feature>
<evidence type="ECO:0000313" key="11">
    <source>
        <dbReference type="Proteomes" id="UP000625711"/>
    </source>
</evidence>
<evidence type="ECO:0000256" key="8">
    <source>
        <dbReference type="SAM" id="MobiDB-lite"/>
    </source>
</evidence>
<dbReference type="InterPro" id="IPR050975">
    <property type="entry name" value="Sleep_regulator"/>
</dbReference>
<evidence type="ECO:0000256" key="4">
    <source>
        <dbReference type="ARBA" id="ARBA00022729"/>
    </source>
</evidence>
<feature type="compositionally biased region" description="Basic and acidic residues" evidence="8">
    <location>
        <begin position="211"/>
        <end position="265"/>
    </location>
</feature>
<feature type="compositionally biased region" description="Basic and acidic residues" evidence="8">
    <location>
        <begin position="117"/>
        <end position="166"/>
    </location>
</feature>
<organism evidence="10 11">
    <name type="scientific">Rhynchophorus ferrugineus</name>
    <name type="common">Red palm weevil</name>
    <name type="synonym">Curculio ferrugineus</name>
    <dbReference type="NCBI Taxonomy" id="354439"/>
    <lineage>
        <taxon>Eukaryota</taxon>
        <taxon>Metazoa</taxon>
        <taxon>Ecdysozoa</taxon>
        <taxon>Arthropoda</taxon>
        <taxon>Hexapoda</taxon>
        <taxon>Insecta</taxon>
        <taxon>Pterygota</taxon>
        <taxon>Neoptera</taxon>
        <taxon>Endopterygota</taxon>
        <taxon>Coleoptera</taxon>
        <taxon>Polyphaga</taxon>
        <taxon>Cucujiformia</taxon>
        <taxon>Curculionidae</taxon>
        <taxon>Dryophthorinae</taxon>
        <taxon>Rhynchophorus</taxon>
    </lineage>
</organism>
<feature type="compositionally biased region" description="Basic and acidic residues" evidence="8">
    <location>
        <begin position="287"/>
        <end position="326"/>
    </location>
</feature>
<reference evidence="10" key="1">
    <citation type="submission" date="2020-08" db="EMBL/GenBank/DDBJ databases">
        <title>Genome sequencing and assembly of the red palm weevil Rhynchophorus ferrugineus.</title>
        <authorList>
            <person name="Dias G.B."/>
            <person name="Bergman C.M."/>
            <person name="Manee M."/>
        </authorList>
    </citation>
    <scope>NUCLEOTIDE SEQUENCE</scope>
    <source>
        <strain evidence="10">AA-2017</strain>
        <tissue evidence="10">Whole larva</tissue>
    </source>
</reference>
<keyword evidence="6" id="KW-0472">Membrane</keyword>
<comment type="subcellular location">
    <subcellularLocation>
        <location evidence="1">Membrane</location>
        <topology evidence="1">Lipid-anchor</topology>
        <topology evidence="1">GPI-anchor</topology>
    </subcellularLocation>
</comment>
<proteinExistence type="predicted"/>
<keyword evidence="2" id="KW-0325">Glycoprotein</keyword>
<evidence type="ECO:0000256" key="5">
    <source>
        <dbReference type="ARBA" id="ARBA00022989"/>
    </source>
</evidence>